<proteinExistence type="inferred from homology"/>
<evidence type="ECO:0000256" key="2">
    <source>
        <dbReference type="ARBA" id="ARBA00051383"/>
    </source>
</evidence>
<dbReference type="SUPFAM" id="SSF51735">
    <property type="entry name" value="NAD(P)-binding Rossmann-fold domains"/>
    <property type="match status" value="1"/>
</dbReference>
<dbReference type="OrthoDB" id="5457012at2"/>
<accession>A0A177JIG7</accession>
<dbReference type="Proteomes" id="UP000077262">
    <property type="component" value="Unassembled WGS sequence"/>
</dbReference>
<evidence type="ECO:0000313" key="3">
    <source>
        <dbReference type="EMBL" id="OAH40211.1"/>
    </source>
</evidence>
<dbReference type="Gene3D" id="3.40.50.720">
    <property type="entry name" value="NAD(P)-binding Rossmann-like Domain"/>
    <property type="match status" value="1"/>
</dbReference>
<dbReference type="FunFam" id="3.40.50.720:FF:000084">
    <property type="entry name" value="Short-chain dehydrogenase reductase"/>
    <property type="match status" value="1"/>
</dbReference>
<dbReference type="EMBL" id="LSTR01000069">
    <property type="protein sequence ID" value="OAH40211.1"/>
    <property type="molecule type" value="Genomic_DNA"/>
</dbReference>
<dbReference type="PRINTS" id="PR00080">
    <property type="entry name" value="SDRFAMILY"/>
</dbReference>
<dbReference type="InterPro" id="IPR002347">
    <property type="entry name" value="SDR_fam"/>
</dbReference>
<comment type="caution">
    <text evidence="3">The sequence shown here is derived from an EMBL/GenBank/DDBJ whole genome shotgun (WGS) entry which is preliminary data.</text>
</comment>
<protein>
    <submittedName>
        <fullName evidence="3">Oxidoreductase</fullName>
    </submittedName>
</protein>
<gene>
    <name evidence="3" type="ORF">AX777_24925</name>
</gene>
<organism evidence="3 4">
    <name type="scientific">Sphingobium yanoikuyae</name>
    <name type="common">Sphingomonas yanoikuyae</name>
    <dbReference type="NCBI Taxonomy" id="13690"/>
    <lineage>
        <taxon>Bacteria</taxon>
        <taxon>Pseudomonadati</taxon>
        <taxon>Pseudomonadota</taxon>
        <taxon>Alphaproteobacteria</taxon>
        <taxon>Sphingomonadales</taxon>
        <taxon>Sphingomonadaceae</taxon>
        <taxon>Sphingobium</taxon>
    </lineage>
</organism>
<evidence type="ECO:0000256" key="1">
    <source>
        <dbReference type="ARBA" id="ARBA00006484"/>
    </source>
</evidence>
<dbReference type="InterPro" id="IPR036291">
    <property type="entry name" value="NAD(P)-bd_dom_sf"/>
</dbReference>
<dbReference type="GO" id="GO:0016616">
    <property type="term" value="F:oxidoreductase activity, acting on the CH-OH group of donors, NAD or NADP as acceptor"/>
    <property type="evidence" value="ECO:0007669"/>
    <property type="project" value="TreeGrafter"/>
</dbReference>
<evidence type="ECO:0000313" key="4">
    <source>
        <dbReference type="Proteomes" id="UP000077262"/>
    </source>
</evidence>
<dbReference type="PRINTS" id="PR00081">
    <property type="entry name" value="GDHRDH"/>
</dbReference>
<dbReference type="Pfam" id="PF13561">
    <property type="entry name" value="adh_short_C2"/>
    <property type="match status" value="1"/>
</dbReference>
<dbReference type="PANTHER" id="PTHR42760:SF124">
    <property type="entry name" value="SHORT-CHAIN DEHYDROGENASE_REDUCTASE"/>
    <property type="match status" value="1"/>
</dbReference>
<dbReference type="RefSeq" id="WP_063976962.1">
    <property type="nucleotide sequence ID" value="NZ_LSTR01000069.1"/>
</dbReference>
<dbReference type="AlphaFoldDB" id="A0A177JIG7"/>
<dbReference type="PANTHER" id="PTHR42760">
    <property type="entry name" value="SHORT-CHAIN DEHYDROGENASES/REDUCTASES FAMILY MEMBER"/>
    <property type="match status" value="1"/>
</dbReference>
<sequence length="239" mass="25529">MRLKDKIALVTGAAGGIGFAIAKLFDREGAIVVASDVKSPDQPYPATIEAMTHDVTSEEQWASVIAAIVKKHGRLDVLINNAGIIAYEPLDKLEMKDWLKMIAVDQTGVFLGMREAVRVMRKQQAGSIVNISSIWGSAAVAGAHSYHAAKGAVRNMSKNAAMTYVSDGIRVNSVHPGFIHTPLTDAQASDLNDAVIAMTPMRRGGKPIEIAYGCLYLASEEASYVTGVELNIDGGYLAQ</sequence>
<name>A0A177JIG7_SPHYA</name>
<comment type="catalytic activity">
    <reaction evidence="2">
        <text>2,5-dichlorocyclohexa-2,5-dien-1,4-diol + NAD(+) = 2,5-dichlorohydroquinone + NADH + H(+)</text>
        <dbReference type="Rhea" id="RHEA:15741"/>
        <dbReference type="ChEBI" id="CHEBI:15378"/>
        <dbReference type="ChEBI" id="CHEBI:27545"/>
        <dbReference type="ChEBI" id="CHEBI:28975"/>
        <dbReference type="ChEBI" id="CHEBI:57540"/>
        <dbReference type="ChEBI" id="CHEBI:57945"/>
    </reaction>
</comment>
<reference evidence="3 4" key="1">
    <citation type="submission" date="2016-02" db="EMBL/GenBank/DDBJ databases">
        <authorList>
            <person name="Wen L."/>
            <person name="He K."/>
            <person name="Yang H."/>
        </authorList>
    </citation>
    <scope>NUCLEOTIDE SEQUENCE [LARGE SCALE GENOMIC DNA]</scope>
    <source>
        <strain evidence="3 4">CD09_2</strain>
    </source>
</reference>
<comment type="similarity">
    <text evidence="1">Belongs to the short-chain dehydrogenases/reductases (SDR) family.</text>
</comment>